<keyword evidence="4" id="KW-0929">Antimicrobial</keyword>
<name>A0A9W3DAA1_RAPSA</name>
<evidence type="ECO:0000256" key="7">
    <source>
        <dbReference type="ARBA" id="ARBA00022821"/>
    </source>
</evidence>
<dbReference type="AlphaFoldDB" id="A0A9W3DAA1"/>
<organism evidence="10 11">
    <name type="scientific">Raphanus sativus</name>
    <name type="common">Radish</name>
    <name type="synonym">Raphanus raphanistrum var. sativus</name>
    <dbReference type="NCBI Taxonomy" id="3726"/>
    <lineage>
        <taxon>Eukaryota</taxon>
        <taxon>Viridiplantae</taxon>
        <taxon>Streptophyta</taxon>
        <taxon>Embryophyta</taxon>
        <taxon>Tracheophyta</taxon>
        <taxon>Spermatophyta</taxon>
        <taxon>Magnoliopsida</taxon>
        <taxon>eudicotyledons</taxon>
        <taxon>Gunneridae</taxon>
        <taxon>Pentapetalae</taxon>
        <taxon>rosids</taxon>
        <taxon>malvids</taxon>
        <taxon>Brassicales</taxon>
        <taxon>Brassicaceae</taxon>
        <taxon>Brassiceae</taxon>
        <taxon>Raphanus</taxon>
    </lineage>
</organism>
<reference evidence="11" key="2">
    <citation type="submission" date="2025-08" db="UniProtKB">
        <authorList>
            <consortium name="RefSeq"/>
        </authorList>
    </citation>
    <scope>IDENTIFICATION</scope>
    <source>
        <tissue evidence="11">Leaf</tissue>
    </source>
</reference>
<sequence>MAKLLCSYFFIFMFVFSGNLILFTVAQETKENPNKLCTMIIDEHNYCQSSDCGLSCYSGYNGVGKCLKNSKAGGKLSCFCTYNC</sequence>
<dbReference type="GeneID" id="108839532"/>
<keyword evidence="5" id="KW-0295">Fungicide</keyword>
<dbReference type="RefSeq" id="XP_056860333.1">
    <property type="nucleotide sequence ID" value="XM_057004353.1"/>
</dbReference>
<evidence type="ECO:0000256" key="8">
    <source>
        <dbReference type="ARBA" id="ARBA00023157"/>
    </source>
</evidence>
<keyword evidence="8" id="KW-1015">Disulfide bond</keyword>
<dbReference type="OrthoDB" id="1074522at2759"/>
<evidence type="ECO:0000256" key="3">
    <source>
        <dbReference type="ARBA" id="ARBA00022525"/>
    </source>
</evidence>
<proteinExistence type="inferred from homology"/>
<dbReference type="GO" id="GO:0050832">
    <property type="term" value="P:defense response to fungus"/>
    <property type="evidence" value="ECO:0007669"/>
    <property type="project" value="UniProtKB-KW"/>
</dbReference>
<evidence type="ECO:0000256" key="5">
    <source>
        <dbReference type="ARBA" id="ARBA00022577"/>
    </source>
</evidence>
<comment type="subcellular location">
    <subcellularLocation>
        <location evidence="1">Secreted</location>
    </subcellularLocation>
</comment>
<gene>
    <name evidence="11" type="primary">LOC108839532</name>
</gene>
<feature type="signal peptide" evidence="9">
    <location>
        <begin position="1"/>
        <end position="26"/>
    </location>
</feature>
<evidence type="ECO:0000256" key="9">
    <source>
        <dbReference type="SAM" id="SignalP"/>
    </source>
</evidence>
<comment type="similarity">
    <text evidence="2">Belongs to the DEFL family.</text>
</comment>
<evidence type="ECO:0000313" key="11">
    <source>
        <dbReference type="RefSeq" id="XP_056860333.1"/>
    </source>
</evidence>
<feature type="chain" id="PRO_5040796591" evidence="9">
    <location>
        <begin position="27"/>
        <end position="84"/>
    </location>
</feature>
<dbReference type="Pfam" id="PF07333">
    <property type="entry name" value="SLR1-BP"/>
    <property type="match status" value="1"/>
</dbReference>
<reference evidence="10" key="1">
    <citation type="journal article" date="2019" name="Database">
        <title>The radish genome database (RadishGD): an integrated information resource for radish genomics.</title>
        <authorList>
            <person name="Yu H.J."/>
            <person name="Baek S."/>
            <person name="Lee Y.J."/>
            <person name="Cho A."/>
            <person name="Mun J.H."/>
        </authorList>
    </citation>
    <scope>NUCLEOTIDE SEQUENCE [LARGE SCALE GENOMIC DNA]</scope>
    <source>
        <strain evidence="10">cv. WK10039</strain>
    </source>
</reference>
<keyword evidence="10" id="KW-1185">Reference proteome</keyword>
<evidence type="ECO:0000256" key="1">
    <source>
        <dbReference type="ARBA" id="ARBA00004613"/>
    </source>
</evidence>
<keyword evidence="6 9" id="KW-0732">Signal</keyword>
<dbReference type="PANTHER" id="PTHR33830">
    <property type="entry name" value="DEFENSIN-LIKE PROTEIN 184-RELATED"/>
    <property type="match status" value="1"/>
</dbReference>
<accession>A0A9W3DAA1</accession>
<evidence type="ECO:0000256" key="6">
    <source>
        <dbReference type="ARBA" id="ARBA00022729"/>
    </source>
</evidence>
<evidence type="ECO:0000256" key="4">
    <source>
        <dbReference type="ARBA" id="ARBA00022529"/>
    </source>
</evidence>
<dbReference type="KEGG" id="rsz:108839532"/>
<dbReference type="Proteomes" id="UP000504610">
    <property type="component" value="Chromosome 2"/>
</dbReference>
<keyword evidence="7" id="KW-0611">Plant defense</keyword>
<dbReference type="GO" id="GO:0005576">
    <property type="term" value="C:extracellular region"/>
    <property type="evidence" value="ECO:0007669"/>
    <property type="project" value="UniProtKB-SubCell"/>
</dbReference>
<dbReference type="GO" id="GO:0031640">
    <property type="term" value="P:killing of cells of another organism"/>
    <property type="evidence" value="ECO:0007669"/>
    <property type="project" value="UniProtKB-KW"/>
</dbReference>
<evidence type="ECO:0000256" key="2">
    <source>
        <dbReference type="ARBA" id="ARBA00006722"/>
    </source>
</evidence>
<dbReference type="InterPro" id="IPR010851">
    <property type="entry name" value="DEFL"/>
</dbReference>
<keyword evidence="3" id="KW-0964">Secreted</keyword>
<dbReference type="PANTHER" id="PTHR33830:SF36">
    <property type="entry name" value="DEFENSIN-LIKE PROTEIN 155-RELATED"/>
    <property type="match status" value="1"/>
</dbReference>
<protein>
    <submittedName>
        <fullName evidence="11">Defensin-like protein 160</fullName>
    </submittedName>
</protein>
<evidence type="ECO:0000313" key="10">
    <source>
        <dbReference type="Proteomes" id="UP000504610"/>
    </source>
</evidence>